<gene>
    <name evidence="3" type="ORF">I0K15_18060</name>
</gene>
<dbReference type="RefSeq" id="WP_196102871.1">
    <property type="nucleotide sequence ID" value="NZ_CP064942.1"/>
</dbReference>
<name>A0A7S9QCS4_9RHOB</name>
<evidence type="ECO:0000259" key="2">
    <source>
        <dbReference type="PROSITE" id="PS51819"/>
    </source>
</evidence>
<dbReference type="PANTHER" id="PTHR43048">
    <property type="entry name" value="METHYLMALONYL-COA EPIMERASE"/>
    <property type="match status" value="1"/>
</dbReference>
<dbReference type="InterPro" id="IPR037523">
    <property type="entry name" value="VOC_core"/>
</dbReference>
<dbReference type="InterPro" id="IPR051785">
    <property type="entry name" value="MMCE/EMCE_epimerase"/>
</dbReference>
<dbReference type="AlphaFoldDB" id="A0A7S9QCS4"/>
<reference evidence="3 4" key="1">
    <citation type="submission" date="2020-11" db="EMBL/GenBank/DDBJ databases">
        <title>Description of Pontivivens ytuae sp. nov. isolated from deep sea sediment of Mariana Trench.</title>
        <authorList>
            <person name="Wang Z."/>
            <person name="Sun Q.-L."/>
            <person name="Xu X.-D."/>
            <person name="Tang Y.-Z."/>
            <person name="Zhang J."/>
        </authorList>
    </citation>
    <scope>NUCLEOTIDE SEQUENCE [LARGE SCALE GENOMIC DNA]</scope>
    <source>
        <strain evidence="3 4">MT2928</strain>
    </source>
</reference>
<dbReference type="InterPro" id="IPR029068">
    <property type="entry name" value="Glyas_Bleomycin-R_OHBP_Dase"/>
</dbReference>
<evidence type="ECO:0000256" key="1">
    <source>
        <dbReference type="ARBA" id="ARBA00022723"/>
    </source>
</evidence>
<dbReference type="Pfam" id="PF00903">
    <property type="entry name" value="Glyoxalase"/>
    <property type="match status" value="1"/>
</dbReference>
<evidence type="ECO:0000313" key="4">
    <source>
        <dbReference type="Proteomes" id="UP000594800"/>
    </source>
</evidence>
<proteinExistence type="predicted"/>
<dbReference type="Proteomes" id="UP000594800">
    <property type="component" value="Chromosome"/>
</dbReference>
<dbReference type="EMBL" id="CP064942">
    <property type="protein sequence ID" value="QPH53662.1"/>
    <property type="molecule type" value="Genomic_DNA"/>
</dbReference>
<accession>A0A7S9QCS4</accession>
<keyword evidence="1" id="KW-0479">Metal-binding</keyword>
<dbReference type="KEGG" id="poz:I0K15_18060"/>
<dbReference type="PANTHER" id="PTHR43048:SF3">
    <property type="entry name" value="METHYLMALONYL-COA EPIMERASE, MITOCHONDRIAL"/>
    <property type="match status" value="1"/>
</dbReference>
<protein>
    <submittedName>
        <fullName evidence="3">VOC family protein</fullName>
    </submittedName>
</protein>
<dbReference type="GO" id="GO:0046491">
    <property type="term" value="P:L-methylmalonyl-CoA metabolic process"/>
    <property type="evidence" value="ECO:0007669"/>
    <property type="project" value="TreeGrafter"/>
</dbReference>
<dbReference type="Gene3D" id="3.10.180.10">
    <property type="entry name" value="2,3-Dihydroxybiphenyl 1,2-Dioxygenase, domain 1"/>
    <property type="match status" value="1"/>
</dbReference>
<evidence type="ECO:0000313" key="3">
    <source>
        <dbReference type="EMBL" id="QPH53662.1"/>
    </source>
</evidence>
<dbReference type="GO" id="GO:0046872">
    <property type="term" value="F:metal ion binding"/>
    <property type="evidence" value="ECO:0007669"/>
    <property type="project" value="UniProtKB-KW"/>
</dbReference>
<organism evidence="3 4">
    <name type="scientific">Pontivivens ytuae</name>
    <dbReference type="NCBI Taxonomy" id="2789856"/>
    <lineage>
        <taxon>Bacteria</taxon>
        <taxon>Pseudomonadati</taxon>
        <taxon>Pseudomonadota</taxon>
        <taxon>Alphaproteobacteria</taxon>
        <taxon>Rhodobacterales</taxon>
        <taxon>Paracoccaceae</taxon>
        <taxon>Pontivivens</taxon>
    </lineage>
</organism>
<keyword evidence="4" id="KW-1185">Reference proteome</keyword>
<dbReference type="InterPro" id="IPR004360">
    <property type="entry name" value="Glyas_Fos-R_dOase_dom"/>
</dbReference>
<dbReference type="PROSITE" id="PS51819">
    <property type="entry name" value="VOC"/>
    <property type="match status" value="1"/>
</dbReference>
<dbReference type="GO" id="GO:0004493">
    <property type="term" value="F:methylmalonyl-CoA epimerase activity"/>
    <property type="evidence" value="ECO:0007669"/>
    <property type="project" value="TreeGrafter"/>
</dbReference>
<sequence length="137" mass="14926">MKLSSIHHFALVVADLDRSLAWYGDVLGFATEAQWDVAEAGLRFAHIHVGDIRFELMEREGAAAGPDESADVFGALATRGAKHVGLHVDNVEATAAELRDKGIDILFGPNEVPQVGVRNLFIRDPDGNQIEFVEVHP</sequence>
<feature type="domain" description="VOC" evidence="2">
    <location>
        <begin position="5"/>
        <end position="135"/>
    </location>
</feature>
<dbReference type="SUPFAM" id="SSF54593">
    <property type="entry name" value="Glyoxalase/Bleomycin resistance protein/Dihydroxybiphenyl dioxygenase"/>
    <property type="match status" value="1"/>
</dbReference>